<dbReference type="eggNOG" id="KOG0158">
    <property type="taxonomic scope" value="Eukaryota"/>
</dbReference>
<name>A0A0A1UZ40_9HYPO</name>
<dbReference type="GO" id="GO:0004497">
    <property type="term" value="F:monooxygenase activity"/>
    <property type="evidence" value="ECO:0007669"/>
    <property type="project" value="InterPro"/>
</dbReference>
<dbReference type="InterPro" id="IPR036396">
    <property type="entry name" value="Cyt_P450_sf"/>
</dbReference>
<evidence type="ECO:0000256" key="3">
    <source>
        <dbReference type="ARBA" id="ARBA00023004"/>
    </source>
</evidence>
<feature type="transmembrane region" description="Helical" evidence="5">
    <location>
        <begin position="6"/>
        <end position="23"/>
    </location>
</feature>
<dbReference type="PANTHER" id="PTHR24305:SF168">
    <property type="entry name" value="P450, PUTATIVE (EUROFUNG)-RELATED"/>
    <property type="match status" value="1"/>
</dbReference>
<dbReference type="InterPro" id="IPR002401">
    <property type="entry name" value="Cyt_P450_E_grp-I"/>
</dbReference>
<dbReference type="EMBL" id="JELW01000003">
    <property type="protein sequence ID" value="EXV03189.1"/>
    <property type="molecule type" value="Genomic_DNA"/>
</dbReference>
<keyword evidence="5" id="KW-0472">Membrane</keyword>
<gene>
    <name evidence="6" type="ORF">X797_002986</name>
</gene>
<dbReference type="HOGENOM" id="CLU_001570_14_0_1"/>
<organism evidence="6 7">
    <name type="scientific">Metarhizium robertsii</name>
    <dbReference type="NCBI Taxonomy" id="568076"/>
    <lineage>
        <taxon>Eukaryota</taxon>
        <taxon>Fungi</taxon>
        <taxon>Dikarya</taxon>
        <taxon>Ascomycota</taxon>
        <taxon>Pezizomycotina</taxon>
        <taxon>Sordariomycetes</taxon>
        <taxon>Hypocreomycetidae</taxon>
        <taxon>Hypocreales</taxon>
        <taxon>Clavicipitaceae</taxon>
        <taxon>Metarhizium</taxon>
    </lineage>
</organism>
<dbReference type="SUPFAM" id="SSF48264">
    <property type="entry name" value="Cytochrome P450"/>
    <property type="match status" value="1"/>
</dbReference>
<keyword evidence="2 4" id="KW-0479">Metal-binding</keyword>
<dbReference type="Gene3D" id="1.10.630.10">
    <property type="entry name" value="Cytochrome P450"/>
    <property type="match status" value="1"/>
</dbReference>
<dbReference type="Pfam" id="PF00067">
    <property type="entry name" value="p450"/>
    <property type="match status" value="1"/>
</dbReference>
<keyword evidence="5" id="KW-1133">Transmembrane helix</keyword>
<evidence type="ECO:0000313" key="7">
    <source>
        <dbReference type="Proteomes" id="UP000030151"/>
    </source>
</evidence>
<dbReference type="Proteomes" id="UP000030151">
    <property type="component" value="Unassembled WGS sequence"/>
</dbReference>
<evidence type="ECO:0000256" key="4">
    <source>
        <dbReference type="PIRSR" id="PIRSR602401-1"/>
    </source>
</evidence>
<dbReference type="InterPro" id="IPR050121">
    <property type="entry name" value="Cytochrome_P450_monoxygenase"/>
</dbReference>
<protein>
    <submittedName>
        <fullName evidence="6">Cytochrome P450</fullName>
    </submittedName>
</protein>
<evidence type="ECO:0000313" key="6">
    <source>
        <dbReference type="EMBL" id="EXV03189.1"/>
    </source>
</evidence>
<comment type="caution">
    <text evidence="6">The sequence shown here is derived from an EMBL/GenBank/DDBJ whole genome shotgun (WGS) entry which is preliminary data.</text>
</comment>
<evidence type="ECO:0000256" key="5">
    <source>
        <dbReference type="SAM" id="Phobius"/>
    </source>
</evidence>
<keyword evidence="3 4" id="KW-0408">Iron</keyword>
<dbReference type="GO" id="GO:0020037">
    <property type="term" value="F:heme binding"/>
    <property type="evidence" value="ECO:0007669"/>
    <property type="project" value="InterPro"/>
</dbReference>
<accession>A0A0A1UZ40</accession>
<dbReference type="PANTHER" id="PTHR24305">
    <property type="entry name" value="CYTOCHROME P450"/>
    <property type="match status" value="1"/>
</dbReference>
<keyword evidence="1 4" id="KW-0349">Heme</keyword>
<dbReference type="CDD" id="cd11060">
    <property type="entry name" value="CYP57A1-like"/>
    <property type="match status" value="1"/>
</dbReference>
<dbReference type="GO" id="GO:0016705">
    <property type="term" value="F:oxidoreductase activity, acting on paired donors, with incorporation or reduction of molecular oxygen"/>
    <property type="evidence" value="ECO:0007669"/>
    <property type="project" value="InterPro"/>
</dbReference>
<sequence length="503" mass="56770">MALITATYVVVLLTAIIYTGLILPRYRQWKKLSHIPGPAIAGWSKIWLLRHVLPGTLCKRLEDVTKTYGPIARVGPDWVVCSDATEIRRIWAIRSGYHRADWYKATRLDPDNDNVLTLTDNKAHHDIRSRLLPGYSGKGMPNQEETADTQILKLIQLLQRKYLSTRDTLRPCNLARTMQYLTQDVITAVGFGQAAGYLDADEDMFGVIRACETVLLPVHIISFLPVLRAILSSPIMKPLLPKPTDTHGVGRFLGVIKAHCDRRFGASAIRRNDMLQTFVDSDMTRKQVESEALVTLFGGTDTTATALRNIIFFLTTNASAYRALQAEIDTAVKSAARPIIADDHAKSLPFLQACIREGLRMWPPSMGIMGKVSDRDDEICGKYIPAGTQVGWAALAIMYDKNIFGGDADVYEPRRWLDAKPDKLKDMEAIYGLVFATGTRWECLGKRLAYVEMGKVIFELFYRFDMSMVSPMEPFKWVNHGLTAQHDMNIRFMSRWEHGGRDR</sequence>
<keyword evidence="5" id="KW-0812">Transmembrane</keyword>
<comment type="cofactor">
    <cofactor evidence="4">
        <name>heme</name>
        <dbReference type="ChEBI" id="CHEBI:30413"/>
    </cofactor>
</comment>
<reference evidence="6 7" key="1">
    <citation type="submission" date="2014-02" db="EMBL/GenBank/DDBJ databases">
        <title>The genome sequence of the entomopathogenic fungus Metarhizium robertsii ARSEF 2575.</title>
        <authorList>
            <person name="Giuliano Garisto Donzelli B."/>
            <person name="Roe B.A."/>
            <person name="Macmil S.L."/>
            <person name="Krasnoff S.B."/>
            <person name="Gibson D.M."/>
        </authorList>
    </citation>
    <scope>NUCLEOTIDE SEQUENCE [LARGE SCALE GENOMIC DNA]</scope>
    <source>
        <strain evidence="6 7">ARSEF 2575</strain>
    </source>
</reference>
<dbReference type="PRINTS" id="PR00463">
    <property type="entry name" value="EP450I"/>
</dbReference>
<feature type="binding site" description="axial binding residue" evidence="4">
    <location>
        <position position="443"/>
    </location>
    <ligand>
        <name>heme</name>
        <dbReference type="ChEBI" id="CHEBI:30413"/>
    </ligand>
    <ligandPart>
        <name>Fe</name>
        <dbReference type="ChEBI" id="CHEBI:18248"/>
    </ligandPart>
</feature>
<dbReference type="PRINTS" id="PR00385">
    <property type="entry name" value="P450"/>
</dbReference>
<dbReference type="InterPro" id="IPR001128">
    <property type="entry name" value="Cyt_P450"/>
</dbReference>
<proteinExistence type="predicted"/>
<dbReference type="GO" id="GO:0005506">
    <property type="term" value="F:iron ion binding"/>
    <property type="evidence" value="ECO:0007669"/>
    <property type="project" value="InterPro"/>
</dbReference>
<evidence type="ECO:0000256" key="1">
    <source>
        <dbReference type="ARBA" id="ARBA00022617"/>
    </source>
</evidence>
<dbReference type="AlphaFoldDB" id="A0A0A1UZ40"/>
<dbReference type="OrthoDB" id="3934656at2759"/>
<evidence type="ECO:0000256" key="2">
    <source>
        <dbReference type="ARBA" id="ARBA00022723"/>
    </source>
</evidence>